<evidence type="ECO:0000256" key="1">
    <source>
        <dbReference type="ARBA" id="ARBA00001255"/>
    </source>
</evidence>
<dbReference type="InterPro" id="IPR038417">
    <property type="entry name" value="Alpga-gal_N_sf"/>
</dbReference>
<dbReference type="OrthoDB" id="9758822at2"/>
<dbReference type="InterPro" id="IPR017853">
    <property type="entry name" value="GH"/>
</dbReference>
<sequence length="720" mass="78901">MTSSIKLHDAQKVARSGLAHLRDGGVSVLFTVDAFGVPAIAHWGVELRDADVPGILATAGPAVMNSSFDISRTFSITAGRAHGWSGTPAIEAHAGDRILDGFTPVGGESDDTHARFVLRDASATIELALSYRINAAGVLHSSVSVSHIGDAPRVDVMAARTLLPLPSRATEILDFTGRWTKERLPQRASINDGTWLRSSRRGRPGHDSSFLTLVGTEGFRFRAGEVWAAHVAWSGNQEMLVERLPEGAGVHRSILGGGELVDTGEIALQPGETYTSPEVVSTWSDAGIDGITARLHSSMRARPNHPQTPRPLLLNTWEAVYFDHDLETLTRLATTAAEVGVERFVLDDGWFRGRRDDHAGLGDWWVDPDVWPQGLAPLSERVHALGMQFGLWFEPEMVNPDSELAREHPEWFLQEAPSLAWRHQFVLDLSRDDVVAHLLDRLDRVITESGVDFVKWDHNRDLHAAIGAGGARRVHAHTLGLYRLLDELRRRHPRLEIESCASGGARTDLGVLARTDRVWASDCNDPIERQQIQRWTQTLLPPELIGAHIGPGESHTTHRHADFSFRAITALFGHAGLEWDLTTATDEERAAITRWTALYRELRGLIHTGVTVRGDDVDHGALLHGVVGPDRHEALFAWVRTETSGVANTPRVPIPGLDPVATYRVRVREEVGSASRHQVADPAWMSGDLTVTGAVLAQGLPLPLLNPGNALLLHLTAVED</sequence>
<evidence type="ECO:0000313" key="7">
    <source>
        <dbReference type="Proteomes" id="UP000317209"/>
    </source>
</evidence>
<dbReference type="Gene3D" id="2.60.40.1180">
    <property type="entry name" value="Golgi alpha-mannosidase II"/>
    <property type="match status" value="1"/>
</dbReference>
<organism evidence="6 7">
    <name type="scientific">Microbacterium saperdae</name>
    <dbReference type="NCBI Taxonomy" id="69368"/>
    <lineage>
        <taxon>Bacteria</taxon>
        <taxon>Bacillati</taxon>
        <taxon>Actinomycetota</taxon>
        <taxon>Actinomycetes</taxon>
        <taxon>Micrococcales</taxon>
        <taxon>Microbacteriaceae</taxon>
        <taxon>Microbacterium</taxon>
    </lineage>
</organism>
<dbReference type="PRINTS" id="PR00743">
    <property type="entry name" value="GLHYDRLASE36"/>
</dbReference>
<dbReference type="Gene3D" id="2.70.98.60">
    <property type="entry name" value="alpha-galactosidase from lactobacil brevis"/>
    <property type="match status" value="1"/>
</dbReference>
<evidence type="ECO:0000256" key="3">
    <source>
        <dbReference type="ARBA" id="ARBA00022801"/>
    </source>
</evidence>
<dbReference type="GO" id="GO:0004557">
    <property type="term" value="F:alpha-galactosidase activity"/>
    <property type="evidence" value="ECO:0007669"/>
    <property type="project" value="UniProtKB-EC"/>
</dbReference>
<evidence type="ECO:0000259" key="5">
    <source>
        <dbReference type="Pfam" id="PF16875"/>
    </source>
</evidence>
<dbReference type="Pfam" id="PF02065">
    <property type="entry name" value="Melibiase"/>
    <property type="match status" value="1"/>
</dbReference>
<dbReference type="PROSITE" id="PS00512">
    <property type="entry name" value="ALPHA_GALACTOSIDASE"/>
    <property type="match status" value="1"/>
</dbReference>
<dbReference type="InterPro" id="IPR031704">
    <property type="entry name" value="Glyco_hydro_36_N"/>
</dbReference>
<dbReference type="PANTHER" id="PTHR43053">
    <property type="entry name" value="GLYCOSIDASE FAMILY 31"/>
    <property type="match status" value="1"/>
</dbReference>
<keyword evidence="4" id="KW-0326">Glycosidase</keyword>
<dbReference type="EMBL" id="VFOX01000002">
    <property type="protein sequence ID" value="TQL82026.1"/>
    <property type="molecule type" value="Genomic_DNA"/>
</dbReference>
<dbReference type="InterPro" id="IPR000111">
    <property type="entry name" value="Glyco_hydro_27/36_CS"/>
</dbReference>
<dbReference type="Pfam" id="PF16875">
    <property type="entry name" value="Glyco_hydro_36N"/>
    <property type="match status" value="1"/>
</dbReference>
<dbReference type="Gene3D" id="3.20.20.70">
    <property type="entry name" value="Aldolase class I"/>
    <property type="match status" value="1"/>
</dbReference>
<dbReference type="EC" id="3.2.1.22" evidence="2"/>
<feature type="domain" description="Glycosyl hydrolase family 36 N-terminal" evidence="5">
    <location>
        <begin position="37"/>
        <end position="268"/>
    </location>
</feature>
<dbReference type="InterPro" id="IPR013780">
    <property type="entry name" value="Glyco_hydro_b"/>
</dbReference>
<comment type="catalytic activity">
    <reaction evidence="1">
        <text>Hydrolysis of terminal, non-reducing alpha-D-galactose residues in alpha-D-galactosides, including galactose oligosaccharides, galactomannans and galactolipids.</text>
        <dbReference type="EC" id="3.2.1.22"/>
    </reaction>
</comment>
<dbReference type="InterPro" id="IPR002252">
    <property type="entry name" value="Glyco_hydro_36"/>
</dbReference>
<dbReference type="PANTHER" id="PTHR43053:SF3">
    <property type="entry name" value="ALPHA-GALACTOSIDASE C-RELATED"/>
    <property type="match status" value="1"/>
</dbReference>
<dbReference type="SUPFAM" id="SSF51445">
    <property type="entry name" value="(Trans)glycosidases"/>
    <property type="match status" value="1"/>
</dbReference>
<evidence type="ECO:0000313" key="6">
    <source>
        <dbReference type="EMBL" id="TQL82026.1"/>
    </source>
</evidence>
<dbReference type="CDD" id="cd14791">
    <property type="entry name" value="GH36"/>
    <property type="match status" value="1"/>
</dbReference>
<dbReference type="Proteomes" id="UP000317209">
    <property type="component" value="Unassembled WGS sequence"/>
</dbReference>
<dbReference type="InterPro" id="IPR013785">
    <property type="entry name" value="Aldolase_TIM"/>
</dbReference>
<proteinExistence type="predicted"/>
<evidence type="ECO:0000256" key="2">
    <source>
        <dbReference type="ARBA" id="ARBA00012755"/>
    </source>
</evidence>
<protein>
    <recommendedName>
        <fullName evidence="2">alpha-galactosidase</fullName>
        <ecNumber evidence="2">3.2.1.22</ecNumber>
    </recommendedName>
</protein>
<dbReference type="GO" id="GO:0016052">
    <property type="term" value="P:carbohydrate catabolic process"/>
    <property type="evidence" value="ECO:0007669"/>
    <property type="project" value="InterPro"/>
</dbReference>
<evidence type="ECO:0000256" key="4">
    <source>
        <dbReference type="ARBA" id="ARBA00023295"/>
    </source>
</evidence>
<name>A0A543BB39_9MICO</name>
<dbReference type="AlphaFoldDB" id="A0A543BB39"/>
<comment type="caution">
    <text evidence="6">The sequence shown here is derived from an EMBL/GenBank/DDBJ whole genome shotgun (WGS) entry which is preliminary data.</text>
</comment>
<dbReference type="RefSeq" id="WP_141873911.1">
    <property type="nucleotide sequence ID" value="NZ_VFOX01000002.1"/>
</dbReference>
<dbReference type="FunFam" id="3.20.20.70:FF:000118">
    <property type="entry name" value="Alpha-galactosidase"/>
    <property type="match status" value="1"/>
</dbReference>
<keyword evidence="7" id="KW-1185">Reference proteome</keyword>
<gene>
    <name evidence="6" type="ORF">FB560_3508</name>
</gene>
<dbReference type="InterPro" id="IPR050985">
    <property type="entry name" value="Alpha-glycosidase_related"/>
</dbReference>
<reference evidence="6 7" key="1">
    <citation type="submission" date="2019-06" db="EMBL/GenBank/DDBJ databases">
        <title>Sequencing the genomes of 1000 actinobacteria strains.</title>
        <authorList>
            <person name="Klenk H.-P."/>
        </authorList>
    </citation>
    <scope>NUCLEOTIDE SEQUENCE [LARGE SCALE GENOMIC DNA]</scope>
    <source>
        <strain evidence="6 7">DSM 20169</strain>
    </source>
</reference>
<accession>A0A543BB39</accession>
<keyword evidence="3" id="KW-0378">Hydrolase</keyword>